<gene>
    <name evidence="2" type="ORF">EYF80_014406</name>
</gene>
<proteinExistence type="predicted"/>
<evidence type="ECO:0000256" key="1">
    <source>
        <dbReference type="SAM" id="MobiDB-lite"/>
    </source>
</evidence>
<dbReference type="AlphaFoldDB" id="A0A4Z2IBA6"/>
<evidence type="ECO:0000313" key="3">
    <source>
        <dbReference type="Proteomes" id="UP000314294"/>
    </source>
</evidence>
<feature type="region of interest" description="Disordered" evidence="1">
    <location>
        <begin position="1"/>
        <end position="30"/>
    </location>
</feature>
<evidence type="ECO:0000313" key="2">
    <source>
        <dbReference type="EMBL" id="TNN75359.1"/>
    </source>
</evidence>
<accession>A0A4Z2IBA6</accession>
<name>A0A4Z2IBA6_9TELE</name>
<organism evidence="2 3">
    <name type="scientific">Liparis tanakae</name>
    <name type="common">Tanaka's snailfish</name>
    <dbReference type="NCBI Taxonomy" id="230148"/>
    <lineage>
        <taxon>Eukaryota</taxon>
        <taxon>Metazoa</taxon>
        <taxon>Chordata</taxon>
        <taxon>Craniata</taxon>
        <taxon>Vertebrata</taxon>
        <taxon>Euteleostomi</taxon>
        <taxon>Actinopterygii</taxon>
        <taxon>Neopterygii</taxon>
        <taxon>Teleostei</taxon>
        <taxon>Neoteleostei</taxon>
        <taxon>Acanthomorphata</taxon>
        <taxon>Eupercaria</taxon>
        <taxon>Perciformes</taxon>
        <taxon>Cottioidei</taxon>
        <taxon>Cottales</taxon>
        <taxon>Liparidae</taxon>
        <taxon>Liparis</taxon>
    </lineage>
</organism>
<dbReference type="EMBL" id="SRLO01000104">
    <property type="protein sequence ID" value="TNN75359.1"/>
    <property type="molecule type" value="Genomic_DNA"/>
</dbReference>
<comment type="caution">
    <text evidence="2">The sequence shown here is derived from an EMBL/GenBank/DDBJ whole genome shotgun (WGS) entry which is preliminary data.</text>
</comment>
<dbReference type="Proteomes" id="UP000314294">
    <property type="component" value="Unassembled WGS sequence"/>
</dbReference>
<protein>
    <submittedName>
        <fullName evidence="2">Uncharacterized protein</fullName>
    </submittedName>
</protein>
<sequence>MSSDVPHSAVRDFGSRTSESREGEETGLSYSPCSPWRVSCLLYLSREPVGRGEDCCDKGTEGTALPLAVVPPRRFESGRQTMEAPLMDAAAYTARSRLKLGAACARSG</sequence>
<keyword evidence="3" id="KW-1185">Reference proteome</keyword>
<feature type="compositionally biased region" description="Basic and acidic residues" evidence="1">
    <location>
        <begin position="9"/>
        <end position="24"/>
    </location>
</feature>
<reference evidence="2 3" key="1">
    <citation type="submission" date="2019-03" db="EMBL/GenBank/DDBJ databases">
        <title>First draft genome of Liparis tanakae, snailfish: a comprehensive survey of snailfish specific genes.</title>
        <authorList>
            <person name="Kim W."/>
            <person name="Song I."/>
            <person name="Jeong J.-H."/>
            <person name="Kim D."/>
            <person name="Kim S."/>
            <person name="Ryu S."/>
            <person name="Song J.Y."/>
            <person name="Lee S.K."/>
        </authorList>
    </citation>
    <scope>NUCLEOTIDE SEQUENCE [LARGE SCALE GENOMIC DNA]</scope>
    <source>
        <tissue evidence="2">Muscle</tissue>
    </source>
</reference>